<evidence type="ECO:0000256" key="1">
    <source>
        <dbReference type="ARBA" id="ARBA00004196"/>
    </source>
</evidence>
<dbReference type="GO" id="GO:0030313">
    <property type="term" value="C:cell envelope"/>
    <property type="evidence" value="ECO:0007669"/>
    <property type="project" value="UniProtKB-SubCell"/>
</dbReference>
<comment type="subcellular location">
    <subcellularLocation>
        <location evidence="1">Cell envelope</location>
    </subcellularLocation>
</comment>
<dbReference type="PANTHER" id="PTHR30386">
    <property type="entry name" value="MEMBRANE FUSION SUBUNIT OF EMRAB-TOLC MULTIDRUG EFFLUX PUMP"/>
    <property type="match status" value="1"/>
</dbReference>
<accession>A0A917IB28</accession>
<comment type="caution">
    <text evidence="2">The sequence shown here is derived from an EMBL/GenBank/DDBJ whole genome shotgun (WGS) entry which is preliminary data.</text>
</comment>
<organism evidence="2 3">
    <name type="scientific">Alsobacter metallidurans</name>
    <dbReference type="NCBI Taxonomy" id="340221"/>
    <lineage>
        <taxon>Bacteria</taxon>
        <taxon>Pseudomonadati</taxon>
        <taxon>Pseudomonadota</taxon>
        <taxon>Alphaproteobacteria</taxon>
        <taxon>Hyphomicrobiales</taxon>
        <taxon>Alsobacteraceae</taxon>
        <taxon>Alsobacter</taxon>
    </lineage>
</organism>
<reference evidence="2" key="2">
    <citation type="submission" date="2020-09" db="EMBL/GenBank/DDBJ databases">
        <authorList>
            <person name="Sun Q."/>
            <person name="Zhou Y."/>
        </authorList>
    </citation>
    <scope>NUCLEOTIDE SEQUENCE</scope>
    <source>
        <strain evidence="2">CGMCC 1.12214</strain>
    </source>
</reference>
<dbReference type="Proteomes" id="UP000603912">
    <property type="component" value="Unassembled WGS sequence"/>
</dbReference>
<name>A0A917IB28_9HYPH</name>
<dbReference type="PANTHER" id="PTHR30386:SF19">
    <property type="entry name" value="MULTIDRUG EXPORT PROTEIN EMRA-RELATED"/>
    <property type="match status" value="1"/>
</dbReference>
<evidence type="ECO:0000313" key="2">
    <source>
        <dbReference type="EMBL" id="GGH31004.1"/>
    </source>
</evidence>
<sequence>MRVFSFSLGLVLAAAGGYLTVGEHLAGKSADAALNARLTTIRAPLDGMLQLKVRAVGSRVAEGETLIEIQDGRFDATRLADLERDRLATAAEIDRNASQRQTTDNAKAGLLEQARLYREGRIRQLEAKVAEARAIGDAAAARQREADATLKRGNDLNDRGVQTASALDRARAASDVALQEIESARQRRTYLEAELASARNGVFIGDSYNDEPFSVQRLRELDFKTAELAAERLRLDTRLRQADEAVAAERVRVNRLSQARMNASGAGVTWDYLVADGEHVRRGQDLVRLVDCSTIVVTASVTESLYNTLQIGAPARFRLFNDGRVFNASVVRLAGAGAAGLYGNMAVAPSAEHLRHYDVTLLAPTLARDPELGCAVGRTGHVIFSDGPIEEVRSFLAGLGI</sequence>
<dbReference type="InterPro" id="IPR050739">
    <property type="entry name" value="MFP"/>
</dbReference>
<dbReference type="Gene3D" id="2.40.50.100">
    <property type="match status" value="1"/>
</dbReference>
<reference evidence="2" key="1">
    <citation type="journal article" date="2014" name="Int. J. Syst. Evol. Microbiol.">
        <title>Complete genome sequence of Corynebacterium casei LMG S-19264T (=DSM 44701T), isolated from a smear-ripened cheese.</title>
        <authorList>
            <consortium name="US DOE Joint Genome Institute (JGI-PGF)"/>
            <person name="Walter F."/>
            <person name="Albersmeier A."/>
            <person name="Kalinowski J."/>
            <person name="Ruckert C."/>
        </authorList>
    </citation>
    <scope>NUCLEOTIDE SEQUENCE</scope>
    <source>
        <strain evidence="2">CGMCC 1.12214</strain>
    </source>
</reference>
<dbReference type="AlphaFoldDB" id="A0A917IB28"/>
<gene>
    <name evidence="2" type="primary">rcdB</name>
    <name evidence="2" type="ORF">GCM10007036_41970</name>
</gene>
<keyword evidence="3" id="KW-1185">Reference proteome</keyword>
<protein>
    <submittedName>
        <fullName evidence="2">Curli assembly protein CsgC</fullName>
    </submittedName>
</protein>
<proteinExistence type="predicted"/>
<evidence type="ECO:0000313" key="3">
    <source>
        <dbReference type="Proteomes" id="UP000603912"/>
    </source>
</evidence>
<dbReference type="RefSeq" id="WP_188519608.1">
    <property type="nucleotide sequence ID" value="NZ_BMES01000002.1"/>
</dbReference>
<dbReference type="EMBL" id="BMES01000002">
    <property type="protein sequence ID" value="GGH31004.1"/>
    <property type="molecule type" value="Genomic_DNA"/>
</dbReference>